<dbReference type="Proteomes" id="UP000295066">
    <property type="component" value="Unassembled WGS sequence"/>
</dbReference>
<dbReference type="EMBL" id="SORI01000016">
    <property type="protein sequence ID" value="TDY57054.1"/>
    <property type="molecule type" value="Genomic_DNA"/>
</dbReference>
<reference evidence="2 3" key="1">
    <citation type="submission" date="2019-03" db="EMBL/GenBank/DDBJ databases">
        <title>Genomic Encyclopedia of Type Strains, Phase IV (KMG-IV): sequencing the most valuable type-strain genomes for metagenomic binning, comparative biology and taxonomic classification.</title>
        <authorList>
            <person name="Goeker M."/>
        </authorList>
    </citation>
    <scope>NUCLEOTIDE SEQUENCE [LARGE SCALE GENOMIC DNA]</scope>
    <source>
        <strain evidence="2 3">DSM 25964</strain>
    </source>
</reference>
<evidence type="ECO:0000259" key="1">
    <source>
        <dbReference type="Pfam" id="PF00188"/>
    </source>
</evidence>
<dbReference type="Pfam" id="PF00188">
    <property type="entry name" value="CAP"/>
    <property type="match status" value="2"/>
</dbReference>
<keyword evidence="3" id="KW-1185">Reference proteome</keyword>
<feature type="domain" description="SCP" evidence="1">
    <location>
        <begin position="163"/>
        <end position="275"/>
    </location>
</feature>
<dbReference type="PANTHER" id="PTHR31157">
    <property type="entry name" value="SCP DOMAIN-CONTAINING PROTEIN"/>
    <property type="match status" value="1"/>
</dbReference>
<evidence type="ECO:0000313" key="3">
    <source>
        <dbReference type="Proteomes" id="UP000295066"/>
    </source>
</evidence>
<dbReference type="InterPro" id="IPR035940">
    <property type="entry name" value="CAP_sf"/>
</dbReference>
<accession>A0A4R8M4V1</accession>
<dbReference type="RefSeq" id="WP_133958301.1">
    <property type="nucleotide sequence ID" value="NZ_SORI01000016.1"/>
</dbReference>
<dbReference type="OrthoDB" id="982527at2"/>
<sequence>MPIGLRSLAVLCLTALFLMGPLPAAFALKLTIRNDFADSLNTAVVYYCDSTGAWTTRGWYVVRPRESRTINFSTSKPTMYLHSYLSGRNKISWGKGDITRVVMSKAFVYEDGETCPAGPDRRTAKFTRYAAKNGRVDYRPVKTGEPLPAGGGDTFSAVSNELLKLINADRRKTGARDLKLDATLSKAAARRASELPKVWGHTRPNGKSYSSVFAEFNLNPARSGENVASNTKPLKASHFHEQFMNSPGHKKVLLNPEYSAVGLAFHEEGGRTYCVELFTGEGGGAGNTPPLPGDGLAFAAANVVNLINNERTRSGRVPLRTDDALTSAALTRAREMNVKFDIVTRPDGRTFDTVLRDSGLVFAGASTSGVDTPEADALEIFREFFNDGKTRNSMLAGEYTHVGAGICRLGSGYYTVLLFAGGKGSGTAEPGLAGAMNELEKSLQEFEEALRQLGDLF</sequence>
<name>A0A4R8M4V1_9BACT</name>
<dbReference type="AlphaFoldDB" id="A0A4R8M4V1"/>
<protein>
    <submittedName>
        <fullName evidence="2">Uncharacterized protein DUF1036</fullName>
    </submittedName>
</protein>
<evidence type="ECO:0000313" key="2">
    <source>
        <dbReference type="EMBL" id="TDY57054.1"/>
    </source>
</evidence>
<feature type="domain" description="SCP" evidence="1">
    <location>
        <begin position="304"/>
        <end position="417"/>
    </location>
</feature>
<dbReference type="InterPro" id="IPR009380">
    <property type="entry name" value="DUF1036"/>
</dbReference>
<organism evidence="2 3">
    <name type="scientific">Aminivibrio pyruvatiphilus</name>
    <dbReference type="NCBI Taxonomy" id="1005740"/>
    <lineage>
        <taxon>Bacteria</taxon>
        <taxon>Thermotogati</taxon>
        <taxon>Synergistota</taxon>
        <taxon>Synergistia</taxon>
        <taxon>Synergistales</taxon>
        <taxon>Aminobacteriaceae</taxon>
        <taxon>Aminivibrio</taxon>
    </lineage>
</organism>
<dbReference type="CDD" id="cd05379">
    <property type="entry name" value="CAP_bacterial"/>
    <property type="match status" value="2"/>
</dbReference>
<dbReference type="Gene3D" id="3.40.33.10">
    <property type="entry name" value="CAP"/>
    <property type="match status" value="2"/>
</dbReference>
<dbReference type="InterPro" id="IPR014044">
    <property type="entry name" value="CAP_dom"/>
</dbReference>
<dbReference type="PANTHER" id="PTHR31157:SF1">
    <property type="entry name" value="SCP DOMAIN-CONTAINING PROTEIN"/>
    <property type="match status" value="1"/>
</dbReference>
<gene>
    <name evidence="2" type="ORF">C8D99_11630</name>
</gene>
<dbReference type="Pfam" id="PF06282">
    <property type="entry name" value="DUF1036"/>
    <property type="match status" value="1"/>
</dbReference>
<proteinExistence type="predicted"/>
<comment type="caution">
    <text evidence="2">The sequence shown here is derived from an EMBL/GenBank/DDBJ whole genome shotgun (WGS) entry which is preliminary data.</text>
</comment>
<dbReference type="SUPFAM" id="SSF55797">
    <property type="entry name" value="PR-1-like"/>
    <property type="match status" value="2"/>
</dbReference>